<organism evidence="4 5">
    <name type="scientific">Candidatus Anoxymicrobium japonicum</name>
    <dbReference type="NCBI Taxonomy" id="2013648"/>
    <lineage>
        <taxon>Bacteria</taxon>
        <taxon>Bacillati</taxon>
        <taxon>Actinomycetota</taxon>
        <taxon>Candidatus Geothermincolia</taxon>
        <taxon>Candidatus Geothermincolales</taxon>
        <taxon>Candidatus Anoxymicrobiaceae</taxon>
        <taxon>Candidatus Anoxymicrobium</taxon>
    </lineage>
</organism>
<comment type="caution">
    <text evidence="4">The sequence shown here is derived from an EMBL/GenBank/DDBJ whole genome shotgun (WGS) entry which is preliminary data.</text>
</comment>
<evidence type="ECO:0000313" key="4">
    <source>
        <dbReference type="EMBL" id="PKQ27532.1"/>
    </source>
</evidence>
<feature type="domain" description="NAD-dependent epimerase/dehydratase" evidence="3">
    <location>
        <begin position="4"/>
        <end position="140"/>
    </location>
</feature>
<feature type="domain" description="NAD-dependent epimerase/dehydratase" evidence="3">
    <location>
        <begin position="196"/>
        <end position="290"/>
    </location>
</feature>
<dbReference type="SUPFAM" id="SSF51735">
    <property type="entry name" value="NAD(P)-binding Rossmann-fold domains"/>
    <property type="match status" value="1"/>
</dbReference>
<gene>
    <name evidence="4" type="ORF">CVT63_07495</name>
</gene>
<accession>A0A2N3G4J4</accession>
<evidence type="ECO:0000256" key="1">
    <source>
        <dbReference type="ARBA" id="ARBA00007637"/>
    </source>
</evidence>
<reference evidence="4 5" key="1">
    <citation type="journal article" date="2017" name="ISME J.">
        <title>Potential for microbial H2 and metal transformations associated with novel bacteria and archaea in deep terrestrial subsurface sediments.</title>
        <authorList>
            <person name="Hernsdorf A.W."/>
            <person name="Amano Y."/>
            <person name="Miyakawa K."/>
            <person name="Ise K."/>
            <person name="Suzuki Y."/>
            <person name="Anantharaman K."/>
            <person name="Probst A."/>
            <person name="Burstein D."/>
            <person name="Thomas B.C."/>
            <person name="Banfield J.F."/>
        </authorList>
    </citation>
    <scope>NUCLEOTIDE SEQUENCE [LARGE SCALE GENOMIC DNA]</scope>
    <source>
        <strain evidence="4">HGW-Actinobacteria-3</strain>
    </source>
</reference>
<comment type="similarity">
    <text evidence="1">Belongs to the NAD(P)-dependent epimerase/dehydratase family.</text>
</comment>
<dbReference type="PANTHER" id="PTHR43000">
    <property type="entry name" value="DTDP-D-GLUCOSE 4,6-DEHYDRATASE-RELATED"/>
    <property type="match status" value="1"/>
</dbReference>
<dbReference type="AlphaFoldDB" id="A0A2N3G4J4"/>
<dbReference type="InterPro" id="IPR001509">
    <property type="entry name" value="Epimerase_deHydtase"/>
</dbReference>
<dbReference type="EMBL" id="PHEX01000082">
    <property type="protein sequence ID" value="PKQ27532.1"/>
    <property type="molecule type" value="Genomic_DNA"/>
</dbReference>
<dbReference type="Proteomes" id="UP000233654">
    <property type="component" value="Unassembled WGS sequence"/>
</dbReference>
<proteinExistence type="inferred from homology"/>
<evidence type="ECO:0000256" key="2">
    <source>
        <dbReference type="SAM" id="MobiDB-lite"/>
    </source>
</evidence>
<sequence>MKPALVTGACGFSGGHMVKILADAGIPVRGTDLARAFESQKVRTTQDNICIDWDADGVDFVPSDLSDKQSLKKVLKGVGVVYHTASLYDYSAPMSALEKINFEGTINLCEAMVEEGIDRMVHWSTAGVYGHPYMPQSSSNPLRALFELLWGHGVRPWLKDKEYKRPSAHPTNQPFTEEGSTPLNTPGPQPRDTFLVNDYSITKWKQEQIIQRFGREQGLRWTIIRPAPLYGPGSDYGIGGIVIALSEGLMPILPLDLKNYLMVNCHVRDIGRAAYFLAQREDAVFEDFNVSDPTVISQLEFLKISALLVGRKIHLIPFLRMPMLQPFGIWSSRYLRWLDGKFPGFQRLRIWEESSARYLSSSYWISSGKLQRLGFEWEYPDFKLGLRATVEWFIKMGWIK</sequence>
<dbReference type="Pfam" id="PF01370">
    <property type="entry name" value="Epimerase"/>
    <property type="match status" value="2"/>
</dbReference>
<evidence type="ECO:0000313" key="5">
    <source>
        <dbReference type="Proteomes" id="UP000233654"/>
    </source>
</evidence>
<dbReference type="InterPro" id="IPR036291">
    <property type="entry name" value="NAD(P)-bd_dom_sf"/>
</dbReference>
<evidence type="ECO:0000259" key="3">
    <source>
        <dbReference type="Pfam" id="PF01370"/>
    </source>
</evidence>
<protein>
    <recommendedName>
        <fullName evidence="3">NAD-dependent epimerase/dehydratase domain-containing protein</fullName>
    </recommendedName>
</protein>
<feature type="region of interest" description="Disordered" evidence="2">
    <location>
        <begin position="162"/>
        <end position="188"/>
    </location>
</feature>
<feature type="compositionally biased region" description="Polar residues" evidence="2">
    <location>
        <begin position="169"/>
        <end position="186"/>
    </location>
</feature>
<name>A0A2N3G4J4_9ACTN</name>
<dbReference type="Gene3D" id="3.40.50.720">
    <property type="entry name" value="NAD(P)-binding Rossmann-like Domain"/>
    <property type="match status" value="2"/>
</dbReference>